<evidence type="ECO:0000259" key="4">
    <source>
        <dbReference type="Pfam" id="PF06722"/>
    </source>
</evidence>
<dbReference type="RefSeq" id="XP_033462766.1">
    <property type="nucleotide sequence ID" value="XM_033601067.1"/>
</dbReference>
<dbReference type="InterPro" id="IPR002213">
    <property type="entry name" value="UDP_glucos_trans"/>
</dbReference>
<dbReference type="PANTHER" id="PTHR48050:SF5">
    <property type="entry name" value="UDP-GLUCOSE,STEROL TRANSFERASE"/>
    <property type="match status" value="1"/>
</dbReference>
<feature type="region of interest" description="Disordered" evidence="2">
    <location>
        <begin position="694"/>
        <end position="774"/>
    </location>
</feature>
<dbReference type="Pfam" id="PF06722">
    <property type="entry name" value="EryCIII-like_C"/>
    <property type="match status" value="1"/>
</dbReference>
<evidence type="ECO:0000256" key="1">
    <source>
        <dbReference type="ARBA" id="ARBA00022679"/>
    </source>
</evidence>
<sequence length="944" mass="103170">MYSSSSDSSSDDDTEDETDVRQAQKGAQAPRKRPQILPRSSDHEDQADRKRAQRGQSYSRFKMANKDFQSSGKVSKRDGRLNISINETANNGYLARALGQSLRHHLDLPNAKKSSKQQRYAGDNAKSSKGAVGTDADAVAASSQEDAPRPRLNIVIIIIGSRGDIQPFIRIGQILKQDHGHHVRLATHATFRDFVEEAGLEFFSIGGNPSELMAFMVRNPGLIPSLSTIREGEVARRREAMGLMFEGMWRACTNIRDGETDEHNLKLMNQDHPFVADAVIANPPSMAPPHIVERLGIPLFMAFTFPYTPTQHFPHPLANIRPGRSNVDTSYVNFMSYPLVEMMTWQGLGDVVNRFRAKTLRLEPVSALWAPGALYRMKVPYTYMWSPGLIPKPSDWGPEIDITGFVFLDLASNFKPPQDLADFLAAGPPPVYIGFGSIVVDDPAEFTKMIFEAAKLAGVRALVNKGWGGLGDGDDVQVPDNVFMLENTPHDWLFPKVAAVVHHGGAGTTAIGLKCGKPTMIVPFFGDQPFWGAEVAKHQAGALECIPYKKLTVDRLAEGIKQCLTEEAQVNAKRLAEDINAEGDGAANAVASFHRSLPFSGPNSMRCSILEDRVAVWHVRGTSLRLSAVAAEILLQKRKIKRHDLKLLRHCSWNDFDGPGEPITGSVAAITDSVFDIGTGVGMVPLRVAKQIRKQKAHEHKKRQAAIRKAEHRRKKDAARAAEANAELERQNAEKANGDAHPPAENAEPSDSRPSIQREQTASTQLSVISTEGPDVPLPTAIVTEVRSGLRKSAIALLTMPNDLHLAVAQGFHNAPRLWGDATVRKPTRITGIKSGLIAARREFVYGVYDGFTGVVTQPIGGWRDASATGAGLARKLGGFGTGIAKGLGGLVVKNVSAIITPPAYFSKGVLVWTGKRMEGEGTKKFLRRSHFTVGFVELLDLRN</sequence>
<dbReference type="AlphaFoldDB" id="A0A6J3MCI2"/>
<feature type="domain" description="Erythromycin biosynthesis protein CIII-like C-terminal" evidence="4">
    <location>
        <begin position="477"/>
        <end position="582"/>
    </location>
</feature>
<dbReference type="InterPro" id="IPR050426">
    <property type="entry name" value="Glycosyltransferase_28"/>
</dbReference>
<dbReference type="InterPro" id="IPR010610">
    <property type="entry name" value="EryCIII-like_C"/>
</dbReference>
<keyword evidence="5" id="KW-1185">Reference proteome</keyword>
<gene>
    <name evidence="6" type="ORF">K489DRAFT_315103</name>
</gene>
<dbReference type="GO" id="GO:0005975">
    <property type="term" value="P:carbohydrate metabolic process"/>
    <property type="evidence" value="ECO:0007669"/>
    <property type="project" value="InterPro"/>
</dbReference>
<feature type="region of interest" description="Disordered" evidence="2">
    <location>
        <begin position="110"/>
        <end position="144"/>
    </location>
</feature>
<reference evidence="6" key="3">
    <citation type="submission" date="2025-08" db="UniProtKB">
        <authorList>
            <consortium name="RefSeq"/>
        </authorList>
    </citation>
    <scope>IDENTIFICATION</scope>
    <source>
        <strain evidence="6">CBS 342.82</strain>
    </source>
</reference>
<dbReference type="Gene3D" id="3.40.50.2000">
    <property type="entry name" value="Glycogen Phosphorylase B"/>
    <property type="match status" value="2"/>
</dbReference>
<dbReference type="FunFam" id="3.40.50.2000:FF:000009">
    <property type="entry name" value="Sterol 3-beta-glucosyltransferase UGT80A2"/>
    <property type="match status" value="1"/>
</dbReference>
<protein>
    <submittedName>
        <fullName evidence="6">Glycosyltransferase family 1 protein</fullName>
    </submittedName>
</protein>
<proteinExistence type="predicted"/>
<evidence type="ECO:0000259" key="3">
    <source>
        <dbReference type="Pfam" id="PF03033"/>
    </source>
</evidence>
<organism evidence="6">
    <name type="scientific">Dissoconium aciculare CBS 342.82</name>
    <dbReference type="NCBI Taxonomy" id="1314786"/>
    <lineage>
        <taxon>Eukaryota</taxon>
        <taxon>Fungi</taxon>
        <taxon>Dikarya</taxon>
        <taxon>Ascomycota</taxon>
        <taxon>Pezizomycotina</taxon>
        <taxon>Dothideomycetes</taxon>
        <taxon>Dothideomycetidae</taxon>
        <taxon>Mycosphaerellales</taxon>
        <taxon>Dissoconiaceae</taxon>
        <taxon>Dissoconium</taxon>
    </lineage>
</organism>
<reference evidence="6" key="2">
    <citation type="submission" date="2020-04" db="EMBL/GenBank/DDBJ databases">
        <authorList>
            <consortium name="NCBI Genome Project"/>
        </authorList>
    </citation>
    <scope>NUCLEOTIDE SEQUENCE</scope>
    <source>
        <strain evidence="6">CBS 342.82</strain>
    </source>
</reference>
<dbReference type="InterPro" id="IPR004276">
    <property type="entry name" value="GlycoTrans_28_N"/>
</dbReference>
<feature type="compositionally biased region" description="Low complexity" evidence="2">
    <location>
        <begin position="130"/>
        <end position="143"/>
    </location>
</feature>
<feature type="compositionally biased region" description="Basic and acidic residues" evidence="2">
    <location>
        <begin position="40"/>
        <end position="50"/>
    </location>
</feature>
<dbReference type="SUPFAM" id="SSF53756">
    <property type="entry name" value="UDP-Glycosyltransferase/glycogen phosphorylase"/>
    <property type="match status" value="1"/>
</dbReference>
<dbReference type="OrthoDB" id="5835829at2759"/>
<reference evidence="6" key="1">
    <citation type="submission" date="2020-01" db="EMBL/GenBank/DDBJ databases">
        <authorList>
            <consortium name="DOE Joint Genome Institute"/>
            <person name="Haridas S."/>
            <person name="Albert R."/>
            <person name="Binder M."/>
            <person name="Bloem J."/>
            <person name="Labutti K."/>
            <person name="Salamov A."/>
            <person name="Andreopoulos B."/>
            <person name="Baker S.E."/>
            <person name="Barry K."/>
            <person name="Bills G."/>
            <person name="Bluhm B.H."/>
            <person name="Cannon C."/>
            <person name="Castanera R."/>
            <person name="Culley D.E."/>
            <person name="Daum C."/>
            <person name="Ezra D."/>
            <person name="Gonzalez J.B."/>
            <person name="Henrissat B."/>
            <person name="Kuo A."/>
            <person name="Liang C."/>
            <person name="Lipzen A."/>
            <person name="Lutzoni F."/>
            <person name="Magnuson J."/>
            <person name="Mondo S."/>
            <person name="Nolan M."/>
            <person name="Ohm R."/>
            <person name="Pangilinan J."/>
            <person name="Park H.-J."/>
            <person name="Ramirez L."/>
            <person name="Alfaro M."/>
            <person name="Sun H."/>
            <person name="Tritt A."/>
            <person name="Yoshinaga Y."/>
            <person name="Zwiers L.-H."/>
            <person name="Turgeon B.G."/>
            <person name="Goodwin S.B."/>
            <person name="Spatafora J.W."/>
            <person name="Crous P.W."/>
            <person name="Grigoriev I.V."/>
        </authorList>
    </citation>
    <scope>NUCLEOTIDE SEQUENCE</scope>
    <source>
        <strain evidence="6">CBS 342.82</strain>
    </source>
</reference>
<dbReference type="PANTHER" id="PTHR48050">
    <property type="entry name" value="STEROL 3-BETA-GLUCOSYLTRANSFERASE"/>
    <property type="match status" value="1"/>
</dbReference>
<feature type="domain" description="Glycosyltransferase family 28 N-terminal" evidence="3">
    <location>
        <begin position="154"/>
        <end position="313"/>
    </location>
</feature>
<dbReference type="GO" id="GO:0016906">
    <property type="term" value="F:sterol 3-beta-glucosyltransferase activity"/>
    <property type="evidence" value="ECO:0007669"/>
    <property type="project" value="UniProtKB-ARBA"/>
</dbReference>
<name>A0A6J3MCI2_9PEZI</name>
<dbReference type="Pfam" id="PF03033">
    <property type="entry name" value="Glyco_transf_28"/>
    <property type="match status" value="1"/>
</dbReference>
<evidence type="ECO:0000313" key="6">
    <source>
        <dbReference type="RefSeq" id="XP_033462766.1"/>
    </source>
</evidence>
<feature type="compositionally biased region" description="Acidic residues" evidence="2">
    <location>
        <begin position="9"/>
        <end position="18"/>
    </location>
</feature>
<evidence type="ECO:0000313" key="5">
    <source>
        <dbReference type="Proteomes" id="UP000504637"/>
    </source>
</evidence>
<accession>A0A6J3MCI2</accession>
<feature type="compositionally biased region" description="Polar residues" evidence="2">
    <location>
        <begin position="752"/>
        <end position="770"/>
    </location>
</feature>
<dbReference type="GeneID" id="54358867"/>
<dbReference type="FunFam" id="3.40.50.2000:FF:000100">
    <property type="entry name" value="Glycosyltransferase family 1 protein"/>
    <property type="match status" value="1"/>
</dbReference>
<feature type="non-terminal residue" evidence="6">
    <location>
        <position position="944"/>
    </location>
</feature>
<feature type="compositionally biased region" description="Basic residues" evidence="2">
    <location>
        <begin position="694"/>
        <end position="717"/>
    </location>
</feature>
<feature type="region of interest" description="Disordered" evidence="2">
    <location>
        <begin position="1"/>
        <end position="76"/>
    </location>
</feature>
<keyword evidence="1" id="KW-0808">Transferase</keyword>
<feature type="compositionally biased region" description="Basic and acidic residues" evidence="2">
    <location>
        <begin position="727"/>
        <end position="738"/>
    </location>
</feature>
<dbReference type="Proteomes" id="UP000504637">
    <property type="component" value="Unplaced"/>
</dbReference>
<evidence type="ECO:0000256" key="2">
    <source>
        <dbReference type="SAM" id="MobiDB-lite"/>
    </source>
</evidence>
<dbReference type="CDD" id="cd03784">
    <property type="entry name" value="GT1_Gtf-like"/>
    <property type="match status" value="1"/>
</dbReference>